<dbReference type="InterPro" id="IPR006693">
    <property type="entry name" value="AB_hydrolase_lipase"/>
</dbReference>
<comment type="similarity">
    <text evidence="1">Belongs to the AB hydrolase superfamily. Lipase family.</text>
</comment>
<keyword evidence="2" id="KW-0732">Signal</keyword>
<feature type="active site" description="Charge relay system" evidence="7">
    <location>
        <position position="301"/>
    </location>
</feature>
<dbReference type="FunFam" id="3.40.50.1820:FF:000057">
    <property type="entry name" value="Lipase"/>
    <property type="match status" value="1"/>
</dbReference>
<dbReference type="Pfam" id="PF12146">
    <property type="entry name" value="Hydrolase_4"/>
    <property type="match status" value="1"/>
</dbReference>
<dbReference type="PANTHER" id="PTHR11005">
    <property type="entry name" value="LYSOSOMAL ACID LIPASE-RELATED"/>
    <property type="match status" value="1"/>
</dbReference>
<comment type="caution">
    <text evidence="10">The sequence shown here is derived from an EMBL/GenBank/DDBJ whole genome shotgun (WGS) entry which is preliminary data.</text>
</comment>
<evidence type="ECO:0008006" key="12">
    <source>
        <dbReference type="Google" id="ProtNLM"/>
    </source>
</evidence>
<accession>A0AAV7XS36</accession>
<evidence type="ECO:0000256" key="3">
    <source>
        <dbReference type="ARBA" id="ARBA00022801"/>
    </source>
</evidence>
<keyword evidence="11" id="KW-1185">Reference proteome</keyword>
<evidence type="ECO:0000256" key="5">
    <source>
        <dbReference type="ARBA" id="ARBA00023098"/>
    </source>
</evidence>
<evidence type="ECO:0000259" key="9">
    <source>
        <dbReference type="Pfam" id="PF12146"/>
    </source>
</evidence>
<keyword evidence="6" id="KW-0325">Glycoprotein</keyword>
<keyword evidence="5" id="KW-0443">Lipid metabolism</keyword>
<feature type="domain" description="Serine aminopeptidase S33" evidence="9">
    <location>
        <begin position="52"/>
        <end position="164"/>
    </location>
</feature>
<gene>
    <name evidence="10" type="ORF">ONE63_009429</name>
</gene>
<dbReference type="Proteomes" id="UP001075354">
    <property type="component" value="Chromosome 7"/>
</dbReference>
<name>A0AAV7XS36_9NEOP</name>
<evidence type="ECO:0000313" key="11">
    <source>
        <dbReference type="Proteomes" id="UP001075354"/>
    </source>
</evidence>
<evidence type="ECO:0000313" key="10">
    <source>
        <dbReference type="EMBL" id="KAJ1526275.1"/>
    </source>
</evidence>
<dbReference type="InterPro" id="IPR029058">
    <property type="entry name" value="AB_hydrolase_fold"/>
</dbReference>
<dbReference type="Gene3D" id="3.40.50.1820">
    <property type="entry name" value="alpha/beta hydrolase"/>
    <property type="match status" value="1"/>
</dbReference>
<dbReference type="InterPro" id="IPR025483">
    <property type="entry name" value="Lipase_euk"/>
</dbReference>
<organism evidence="10 11">
    <name type="scientific">Megalurothrips usitatus</name>
    <name type="common">bean blossom thrips</name>
    <dbReference type="NCBI Taxonomy" id="439358"/>
    <lineage>
        <taxon>Eukaryota</taxon>
        <taxon>Metazoa</taxon>
        <taxon>Ecdysozoa</taxon>
        <taxon>Arthropoda</taxon>
        <taxon>Hexapoda</taxon>
        <taxon>Insecta</taxon>
        <taxon>Pterygota</taxon>
        <taxon>Neoptera</taxon>
        <taxon>Paraneoptera</taxon>
        <taxon>Thysanoptera</taxon>
        <taxon>Terebrantia</taxon>
        <taxon>Thripoidea</taxon>
        <taxon>Thripidae</taxon>
        <taxon>Megalurothrips</taxon>
    </lineage>
</organism>
<evidence type="ECO:0000256" key="6">
    <source>
        <dbReference type="ARBA" id="ARBA00023180"/>
    </source>
</evidence>
<reference evidence="10" key="1">
    <citation type="submission" date="2022-12" db="EMBL/GenBank/DDBJ databases">
        <title>Chromosome-level genome assembly of the bean flower thrips Megalurothrips usitatus.</title>
        <authorList>
            <person name="Ma L."/>
            <person name="Liu Q."/>
            <person name="Li H."/>
            <person name="Cai W."/>
        </authorList>
    </citation>
    <scope>NUCLEOTIDE SEQUENCE</scope>
    <source>
        <strain evidence="10">Cailab_2022a</strain>
    </source>
</reference>
<evidence type="ECO:0000256" key="1">
    <source>
        <dbReference type="ARBA" id="ARBA00010701"/>
    </source>
</evidence>
<proteinExistence type="inferred from homology"/>
<keyword evidence="4" id="KW-0442">Lipid degradation</keyword>
<feature type="domain" description="Partial AB-hydrolase lipase" evidence="8">
    <location>
        <begin position="1"/>
        <end position="50"/>
    </location>
</feature>
<dbReference type="InterPro" id="IPR022742">
    <property type="entry name" value="Hydrolase_4"/>
</dbReference>
<dbReference type="SUPFAM" id="SSF53474">
    <property type="entry name" value="alpha/beta-Hydrolases"/>
    <property type="match status" value="1"/>
</dbReference>
<dbReference type="PIRSF" id="PIRSF000862">
    <property type="entry name" value="Steryl_ester_lip"/>
    <property type="match status" value="1"/>
</dbReference>
<evidence type="ECO:0000259" key="8">
    <source>
        <dbReference type="Pfam" id="PF04083"/>
    </source>
</evidence>
<dbReference type="Pfam" id="PF04083">
    <property type="entry name" value="Abhydro_lipase"/>
    <property type="match status" value="1"/>
</dbReference>
<evidence type="ECO:0000256" key="4">
    <source>
        <dbReference type="ARBA" id="ARBA00022963"/>
    </source>
</evidence>
<dbReference type="EMBL" id="JAPTSV010000007">
    <property type="protein sequence ID" value="KAJ1526275.1"/>
    <property type="molecule type" value="Genomic_DNA"/>
</dbReference>
<keyword evidence="3" id="KW-0378">Hydrolase</keyword>
<evidence type="ECO:0000256" key="7">
    <source>
        <dbReference type="PIRSR" id="PIRSR000862-1"/>
    </source>
</evidence>
<dbReference type="AlphaFoldDB" id="A0AAV7XS36"/>
<evidence type="ECO:0000256" key="2">
    <source>
        <dbReference type="ARBA" id="ARBA00022729"/>
    </source>
</evidence>
<feature type="active site" description="Nucleophile" evidence="7">
    <location>
        <position position="127"/>
    </location>
</feature>
<dbReference type="GO" id="GO:0016042">
    <property type="term" value="P:lipid catabolic process"/>
    <property type="evidence" value="ECO:0007669"/>
    <property type="project" value="UniProtKB-KW"/>
</dbReference>
<dbReference type="GO" id="GO:0016788">
    <property type="term" value="F:hydrolase activity, acting on ester bonds"/>
    <property type="evidence" value="ECO:0007669"/>
    <property type="project" value="InterPro"/>
</dbReference>
<feature type="active site" description="Charge relay system" evidence="7">
    <location>
        <position position="332"/>
    </location>
</feature>
<protein>
    <recommendedName>
        <fullName evidence="12">Lipase</fullName>
    </recommendedName>
</protein>
<sequence length="359" mass="40085">MIQAAGYAAETHEVRTADGYLLTMHRLPNPGRPAVYVQHGLLASSAVWVVLGRAKALAFLLHEAGFDVWLGNFRGNTYSRGHIKYSVRDKEFWSFTWHESGVEDVPAMIDYVLKASGQAKLVYVGHSMGTTAFFVAASTKPEYNDKVLTGSRAAPRAAPARWGPAPARALTASRFVSQFVSSALGIHEFNPSPNLIHYAVTKLCPNISIVQSLCTNPLYLFAGFNEDQVDEEAMDDITKVVPAGTSRQTLHHFAQLYTSGKFRQLDYGFLRNLLFYRRFSPPEYPVFRVTARTHIYWAESDILAAPKDVERTRDALPNVVSFTRVRHDSFNHLDFMFAKDVVDLLYAELVDSIVVSSGT</sequence>